<feature type="domain" description="Wax synthase" evidence="8">
    <location>
        <begin position="115"/>
        <end position="194"/>
    </location>
</feature>
<dbReference type="EMBL" id="JH795857">
    <property type="protein sequence ID" value="EJU04807.1"/>
    <property type="molecule type" value="Genomic_DNA"/>
</dbReference>
<evidence type="ECO:0000256" key="3">
    <source>
        <dbReference type="ARBA" id="ARBA00007282"/>
    </source>
</evidence>
<keyword evidence="7" id="KW-0472">Membrane</keyword>
<dbReference type="GO" id="GO:0016020">
    <property type="term" value="C:membrane"/>
    <property type="evidence" value="ECO:0007669"/>
    <property type="project" value="UniProtKB-SubCell"/>
</dbReference>
<evidence type="ECO:0000256" key="2">
    <source>
        <dbReference type="ARBA" id="ARBA00005179"/>
    </source>
</evidence>
<comment type="subcellular location">
    <subcellularLocation>
        <location evidence="1">Membrane</location>
        <topology evidence="1">Multi-pass membrane protein</topology>
    </subcellularLocation>
</comment>
<name>M5GDT2_DACPD</name>
<gene>
    <name evidence="9" type="ORF">DACRYDRAFT_27555</name>
</gene>
<keyword evidence="4" id="KW-0808">Transferase</keyword>
<feature type="non-terminal residue" evidence="9">
    <location>
        <position position="250"/>
    </location>
</feature>
<evidence type="ECO:0000256" key="1">
    <source>
        <dbReference type="ARBA" id="ARBA00004141"/>
    </source>
</evidence>
<feature type="non-terminal residue" evidence="9">
    <location>
        <position position="1"/>
    </location>
</feature>
<evidence type="ECO:0000313" key="9">
    <source>
        <dbReference type="EMBL" id="EJU04807.1"/>
    </source>
</evidence>
<dbReference type="HOGENOM" id="CLU_034105_0_0_1"/>
<proteinExistence type="inferred from homology"/>
<organism evidence="9 10">
    <name type="scientific">Dacryopinax primogenitus (strain DJM 731)</name>
    <name type="common">Brown rot fungus</name>
    <dbReference type="NCBI Taxonomy" id="1858805"/>
    <lineage>
        <taxon>Eukaryota</taxon>
        <taxon>Fungi</taxon>
        <taxon>Dikarya</taxon>
        <taxon>Basidiomycota</taxon>
        <taxon>Agaricomycotina</taxon>
        <taxon>Dacrymycetes</taxon>
        <taxon>Dacrymycetales</taxon>
        <taxon>Dacrymycetaceae</taxon>
        <taxon>Dacryopinax</taxon>
    </lineage>
</organism>
<dbReference type="Proteomes" id="UP000030653">
    <property type="component" value="Unassembled WGS sequence"/>
</dbReference>
<dbReference type="AlphaFoldDB" id="M5GDT2"/>
<reference evidence="9 10" key="1">
    <citation type="journal article" date="2012" name="Science">
        <title>The Paleozoic origin of enzymatic lignin decomposition reconstructed from 31 fungal genomes.</title>
        <authorList>
            <person name="Floudas D."/>
            <person name="Binder M."/>
            <person name="Riley R."/>
            <person name="Barry K."/>
            <person name="Blanchette R.A."/>
            <person name="Henrissat B."/>
            <person name="Martinez A.T."/>
            <person name="Otillar R."/>
            <person name="Spatafora J.W."/>
            <person name="Yadav J.S."/>
            <person name="Aerts A."/>
            <person name="Benoit I."/>
            <person name="Boyd A."/>
            <person name="Carlson A."/>
            <person name="Copeland A."/>
            <person name="Coutinho P.M."/>
            <person name="de Vries R.P."/>
            <person name="Ferreira P."/>
            <person name="Findley K."/>
            <person name="Foster B."/>
            <person name="Gaskell J."/>
            <person name="Glotzer D."/>
            <person name="Gorecki P."/>
            <person name="Heitman J."/>
            <person name="Hesse C."/>
            <person name="Hori C."/>
            <person name="Igarashi K."/>
            <person name="Jurgens J.A."/>
            <person name="Kallen N."/>
            <person name="Kersten P."/>
            <person name="Kohler A."/>
            <person name="Kuees U."/>
            <person name="Kumar T.K.A."/>
            <person name="Kuo A."/>
            <person name="LaButti K."/>
            <person name="Larrondo L.F."/>
            <person name="Lindquist E."/>
            <person name="Ling A."/>
            <person name="Lombard V."/>
            <person name="Lucas S."/>
            <person name="Lundell T."/>
            <person name="Martin R."/>
            <person name="McLaughlin D.J."/>
            <person name="Morgenstern I."/>
            <person name="Morin E."/>
            <person name="Murat C."/>
            <person name="Nagy L.G."/>
            <person name="Nolan M."/>
            <person name="Ohm R.A."/>
            <person name="Patyshakuliyeva A."/>
            <person name="Rokas A."/>
            <person name="Ruiz-Duenas F.J."/>
            <person name="Sabat G."/>
            <person name="Salamov A."/>
            <person name="Samejima M."/>
            <person name="Schmutz J."/>
            <person name="Slot J.C."/>
            <person name="St John F."/>
            <person name="Stenlid J."/>
            <person name="Sun H."/>
            <person name="Sun S."/>
            <person name="Syed K."/>
            <person name="Tsang A."/>
            <person name="Wiebenga A."/>
            <person name="Young D."/>
            <person name="Pisabarro A."/>
            <person name="Eastwood D.C."/>
            <person name="Martin F."/>
            <person name="Cullen D."/>
            <person name="Grigoriev I.V."/>
            <person name="Hibbett D.S."/>
        </authorList>
    </citation>
    <scope>NUCLEOTIDE SEQUENCE [LARGE SCALE GENOMIC DNA]</scope>
    <source>
        <strain evidence="9 10">DJM-731 SS1</strain>
    </source>
</reference>
<keyword evidence="5" id="KW-0812">Transmembrane</keyword>
<dbReference type="GeneID" id="63689357"/>
<dbReference type="OrthoDB" id="1077582at2759"/>
<dbReference type="GO" id="GO:0008374">
    <property type="term" value="F:O-acyltransferase activity"/>
    <property type="evidence" value="ECO:0007669"/>
    <property type="project" value="InterPro"/>
</dbReference>
<evidence type="ECO:0000313" key="10">
    <source>
        <dbReference type="Proteomes" id="UP000030653"/>
    </source>
</evidence>
<dbReference type="InterPro" id="IPR032805">
    <property type="entry name" value="Wax_synthase_dom"/>
</dbReference>
<dbReference type="PANTHER" id="PTHR31595">
    <property type="entry name" value="LONG-CHAIN-ALCOHOL O-FATTY-ACYLTRANSFERASE 3-RELATED"/>
    <property type="match status" value="1"/>
</dbReference>
<dbReference type="PANTHER" id="PTHR31595:SF57">
    <property type="entry name" value="OS04G0481900 PROTEIN"/>
    <property type="match status" value="1"/>
</dbReference>
<dbReference type="OMA" id="SRHESKY"/>
<comment type="pathway">
    <text evidence="2">Secondary metabolite biosynthesis.</text>
</comment>
<sequence>LLADLRGLEHTYGQRCPLPPYPTSRSAFLWHRTKCLIFTFLTFDTLRTFVRLFGPLGTPEGRSIFFPSLPLIPRYIFSTALTGVIGTAIYAYVSTLHTLLSLLFVGLLHAPPSLYPPVFDRPWELTSLTQFWSRRWHQLFRRPFVVCSWPGRALAGDTGALVCAFLASGVMHEAGMRCMGRGGSGWATIGFFLLQGVGCSLEQSFEQLTGKRVAGTGGAIWAWCWLLVTGQGFADAFCTRGTPGGTLYPE</sequence>
<keyword evidence="10" id="KW-1185">Reference proteome</keyword>
<evidence type="ECO:0000256" key="6">
    <source>
        <dbReference type="ARBA" id="ARBA00022989"/>
    </source>
</evidence>
<comment type="similarity">
    <text evidence="3">Belongs to the wax synthase family.</text>
</comment>
<evidence type="ECO:0000256" key="5">
    <source>
        <dbReference type="ARBA" id="ARBA00022692"/>
    </source>
</evidence>
<accession>M5GDT2</accession>
<evidence type="ECO:0000256" key="7">
    <source>
        <dbReference type="ARBA" id="ARBA00023136"/>
    </source>
</evidence>
<evidence type="ECO:0000256" key="4">
    <source>
        <dbReference type="ARBA" id="ARBA00022679"/>
    </source>
</evidence>
<keyword evidence="6" id="KW-1133">Transmembrane helix</keyword>
<dbReference type="RefSeq" id="XP_040631701.1">
    <property type="nucleotide sequence ID" value="XM_040774295.1"/>
</dbReference>
<protein>
    <recommendedName>
        <fullName evidence="8">Wax synthase domain-containing protein</fullName>
    </recommendedName>
</protein>
<dbReference type="InterPro" id="IPR044851">
    <property type="entry name" value="Wax_synthase"/>
</dbReference>
<dbReference type="GO" id="GO:0006629">
    <property type="term" value="P:lipid metabolic process"/>
    <property type="evidence" value="ECO:0007669"/>
    <property type="project" value="InterPro"/>
</dbReference>
<dbReference type="Pfam" id="PF13813">
    <property type="entry name" value="MBOAT_2"/>
    <property type="match status" value="1"/>
</dbReference>
<evidence type="ECO:0000259" key="8">
    <source>
        <dbReference type="Pfam" id="PF13813"/>
    </source>
</evidence>
<dbReference type="STRING" id="1858805.M5GDT2"/>